<evidence type="ECO:0000313" key="3">
    <source>
        <dbReference type="EMBL" id="SDX34811.1"/>
    </source>
</evidence>
<name>A0A1H3AZI9_9RHOB</name>
<keyword evidence="4" id="KW-1185">Reference proteome</keyword>
<evidence type="ECO:0000256" key="1">
    <source>
        <dbReference type="SAM" id="MobiDB-lite"/>
    </source>
</evidence>
<dbReference type="Proteomes" id="UP000199118">
    <property type="component" value="Unassembled WGS sequence"/>
</dbReference>
<dbReference type="AlphaFoldDB" id="A0A1H3AZI9"/>
<evidence type="ECO:0000259" key="2">
    <source>
        <dbReference type="Pfam" id="PF01471"/>
    </source>
</evidence>
<dbReference type="SUPFAM" id="SSF47090">
    <property type="entry name" value="PGBD-like"/>
    <property type="match status" value="1"/>
</dbReference>
<feature type="domain" description="Peptidoglycan binding-like" evidence="2">
    <location>
        <begin position="324"/>
        <end position="380"/>
    </location>
</feature>
<organism evidence="3 4">
    <name type="scientific">Albimonas donghaensis</name>
    <dbReference type="NCBI Taxonomy" id="356660"/>
    <lineage>
        <taxon>Bacteria</taxon>
        <taxon>Pseudomonadati</taxon>
        <taxon>Pseudomonadota</taxon>
        <taxon>Alphaproteobacteria</taxon>
        <taxon>Rhodobacterales</taxon>
        <taxon>Paracoccaceae</taxon>
        <taxon>Albimonas</taxon>
    </lineage>
</organism>
<gene>
    <name evidence="3" type="ORF">SAMN05444336_104372</name>
</gene>
<reference evidence="3 4" key="1">
    <citation type="submission" date="2016-10" db="EMBL/GenBank/DDBJ databases">
        <authorList>
            <person name="de Groot N.N."/>
        </authorList>
    </citation>
    <scope>NUCLEOTIDE SEQUENCE [LARGE SCALE GENOMIC DNA]</scope>
    <source>
        <strain evidence="3 4">DSM 17890</strain>
    </source>
</reference>
<protein>
    <submittedName>
        <fullName evidence="3">Putative peptidoglycan binding domain-containing protein</fullName>
    </submittedName>
</protein>
<dbReference type="OrthoDB" id="7871114at2"/>
<dbReference type="InterPro" id="IPR036366">
    <property type="entry name" value="PGBDSf"/>
</dbReference>
<feature type="compositionally biased region" description="Gly residues" evidence="1">
    <location>
        <begin position="119"/>
        <end position="128"/>
    </location>
</feature>
<feature type="compositionally biased region" description="Low complexity" evidence="1">
    <location>
        <begin position="75"/>
        <end position="94"/>
    </location>
</feature>
<feature type="compositionally biased region" description="Low complexity" evidence="1">
    <location>
        <begin position="170"/>
        <end position="206"/>
    </location>
</feature>
<evidence type="ECO:0000313" key="4">
    <source>
        <dbReference type="Proteomes" id="UP000199118"/>
    </source>
</evidence>
<dbReference type="InterPro" id="IPR002477">
    <property type="entry name" value="Peptidoglycan-bd-like"/>
</dbReference>
<feature type="region of interest" description="Disordered" evidence="1">
    <location>
        <begin position="42"/>
        <end position="206"/>
    </location>
</feature>
<accession>A0A1H3AZI9</accession>
<sequence length="382" mass="39425">MRSMVGILKRTLHGALIFSVAVGVSPEGLMRLSLSVDTAEALGGGRGGGGGKGGFARGGGGGRQMGGGARTRPTAKPSISRPSASRPSVAAARPGGKPGGILSRPSGDRPAAARPGAGKPAGIGGGDRPGADRPSGSRPSGDRPGGDRPAGNRPGGDRPGGDRPGGDRPGGNVNIGNTVNVGNNVGTRPGRPPGAGRPAYNRPGGWYRPVPRPPGWRPRPYPPPYVRPPHARWGDYYYNPGWGWFFTGAIAGATIAYVASLPEDEDCDQATEDGDTVYICNGVVYRSTYYQDEKVYEIVSEEDPKAPPEPKTVVGLSLTTPLTQGGAVRTLQNKLVELGYDVGGVDGVYGDGTANAVEWYQYDNDLEATGVVDQATADKMGL</sequence>
<dbReference type="Pfam" id="PF01471">
    <property type="entry name" value="PG_binding_1"/>
    <property type="match status" value="1"/>
</dbReference>
<feature type="compositionally biased region" description="Low complexity" evidence="1">
    <location>
        <begin position="103"/>
        <end position="118"/>
    </location>
</feature>
<dbReference type="EMBL" id="FNMZ01000004">
    <property type="protein sequence ID" value="SDX34811.1"/>
    <property type="molecule type" value="Genomic_DNA"/>
</dbReference>
<dbReference type="InterPro" id="IPR036365">
    <property type="entry name" value="PGBD-like_sf"/>
</dbReference>
<feature type="compositionally biased region" description="Gly residues" evidence="1">
    <location>
        <begin position="42"/>
        <end position="69"/>
    </location>
</feature>
<dbReference type="RefSeq" id="WP_092682774.1">
    <property type="nucleotide sequence ID" value="NZ_FNMZ01000004.1"/>
</dbReference>
<feature type="compositionally biased region" description="Basic and acidic residues" evidence="1">
    <location>
        <begin position="155"/>
        <end position="166"/>
    </location>
</feature>
<dbReference type="Gene3D" id="1.10.101.10">
    <property type="entry name" value="PGBD-like superfamily/PGBD"/>
    <property type="match status" value="1"/>
</dbReference>
<proteinExistence type="predicted"/>
<dbReference type="STRING" id="356660.SAMN05444336_104372"/>